<dbReference type="PROSITE" id="PS50846">
    <property type="entry name" value="HMA_2"/>
    <property type="match status" value="1"/>
</dbReference>
<dbReference type="InterPro" id="IPR036163">
    <property type="entry name" value="HMA_dom_sf"/>
</dbReference>
<dbReference type="AlphaFoldDB" id="A0A541BNT8"/>
<evidence type="ECO:0000259" key="2">
    <source>
        <dbReference type="PROSITE" id="PS50846"/>
    </source>
</evidence>
<feature type="domain" description="HMA" evidence="2">
    <location>
        <begin position="2"/>
        <end position="67"/>
    </location>
</feature>
<dbReference type="RefSeq" id="WP_142095698.1">
    <property type="nucleotide sequence ID" value="NZ_VIGH01000002.1"/>
</dbReference>
<evidence type="ECO:0000256" key="1">
    <source>
        <dbReference type="ARBA" id="ARBA00022723"/>
    </source>
</evidence>
<evidence type="ECO:0000313" key="4">
    <source>
        <dbReference type="Proteomes" id="UP000316256"/>
    </source>
</evidence>
<dbReference type="InterPro" id="IPR006121">
    <property type="entry name" value="HMA_dom"/>
</dbReference>
<dbReference type="PRINTS" id="PR00944">
    <property type="entry name" value="CUEXPORT"/>
</dbReference>
<dbReference type="Pfam" id="PF00403">
    <property type="entry name" value="HMA"/>
    <property type="match status" value="1"/>
</dbReference>
<dbReference type="PROSITE" id="PS01047">
    <property type="entry name" value="HMA_1"/>
    <property type="match status" value="1"/>
</dbReference>
<dbReference type="CDD" id="cd00371">
    <property type="entry name" value="HMA"/>
    <property type="match status" value="1"/>
</dbReference>
<comment type="caution">
    <text evidence="3">The sequence shown here is derived from an EMBL/GenBank/DDBJ whole genome shotgun (WGS) entry which is preliminary data.</text>
</comment>
<dbReference type="GO" id="GO:0006825">
    <property type="term" value="P:copper ion transport"/>
    <property type="evidence" value="ECO:0007669"/>
    <property type="project" value="InterPro"/>
</dbReference>
<protein>
    <submittedName>
        <fullName evidence="3">Heavy-metal-associated domain-containing protein</fullName>
    </submittedName>
</protein>
<name>A0A541BNT8_9NOCA</name>
<proteinExistence type="predicted"/>
<organism evidence="3 4">
    <name type="scientific">Rhodococcus spelaei</name>
    <dbReference type="NCBI Taxonomy" id="2546320"/>
    <lineage>
        <taxon>Bacteria</taxon>
        <taxon>Bacillati</taxon>
        <taxon>Actinomycetota</taxon>
        <taxon>Actinomycetes</taxon>
        <taxon>Mycobacteriales</taxon>
        <taxon>Nocardiaceae</taxon>
        <taxon>Rhodococcus</taxon>
    </lineage>
</organism>
<gene>
    <name evidence="3" type="ORF">FK531_04835</name>
</gene>
<reference evidence="3 4" key="1">
    <citation type="submission" date="2019-06" db="EMBL/GenBank/DDBJ databases">
        <title>Rhodococcus spaelei sp. nov., isolated from a cave.</title>
        <authorList>
            <person name="Lee S.D."/>
        </authorList>
    </citation>
    <scope>NUCLEOTIDE SEQUENCE [LARGE SCALE GENOMIC DNA]</scope>
    <source>
        <strain evidence="3 4">C9-5</strain>
    </source>
</reference>
<dbReference type="InterPro" id="IPR000428">
    <property type="entry name" value="Cu-bd"/>
</dbReference>
<dbReference type="Gene3D" id="3.30.70.100">
    <property type="match status" value="1"/>
</dbReference>
<dbReference type="Proteomes" id="UP000316256">
    <property type="component" value="Unassembled WGS sequence"/>
</dbReference>
<keyword evidence="1" id="KW-0479">Metal-binding</keyword>
<dbReference type="OrthoDB" id="9813965at2"/>
<dbReference type="GO" id="GO:0005507">
    <property type="term" value="F:copper ion binding"/>
    <property type="evidence" value="ECO:0007669"/>
    <property type="project" value="InterPro"/>
</dbReference>
<dbReference type="EMBL" id="VIGH01000002">
    <property type="protein sequence ID" value="TQF73994.1"/>
    <property type="molecule type" value="Genomic_DNA"/>
</dbReference>
<evidence type="ECO:0000313" key="3">
    <source>
        <dbReference type="EMBL" id="TQF73994.1"/>
    </source>
</evidence>
<dbReference type="InterPro" id="IPR017969">
    <property type="entry name" value="Heavy-metal-associated_CS"/>
</dbReference>
<dbReference type="SUPFAM" id="SSF55008">
    <property type="entry name" value="HMA, heavy metal-associated domain"/>
    <property type="match status" value="1"/>
</dbReference>
<keyword evidence="4" id="KW-1185">Reference proteome</keyword>
<accession>A0A541BNT8</accession>
<sequence>MDIANYTVTGMTCGHCASSVREEVGKIDGVTAVDVDVPTGRLTVTSSAPLTASAVVGAVEEAGYAAAPQQS</sequence>